<dbReference type="GO" id="GO:0005643">
    <property type="term" value="C:nuclear pore"/>
    <property type="evidence" value="ECO:0007669"/>
    <property type="project" value="UniProtKB-ARBA"/>
</dbReference>
<sequence>MDMPRRQTGFNNVPSAQRKMDSANTQYLYRETRLNLEAASSSSVVNIRVPSLTSNGRGVIRRLTYGNGGKNVSEDEVAFRLKNLAAASSVYHRKWHDAPRSFLWRLLEDGLVLSLRVVDTCRHEKAADAPLTLNFRFSVPIQPSCIAFADPREHDALSMFVLDESSSLYTFTLRPDFFRKRSAIETGPGDACKAYQPKVFGLKHPHRMVAASPDQVVISLYDGGLVRLDKNKAQDSASNPWKETIYNSQGWAQGLRNFLPFKQNNSVRYHNMSMDASAATSIQVTDLGLDDAAFLFTVCLDHRMRIWNLRTGQILFTGDILNADRNPQEMGKWQIDPSQSNLLQLVGDGAGKRMCATYSPIGAGEFKFWNIKAHDTETVYVEDAFPKTHLVPSSPSLSDVWTLADFVLSSPSDGGVQLWTLWKNNMTYRVQELELDMDNIGDSWETEWNSVHIDATYPTAQVSGPSDPTDTTEKWLELILAPGRFTKATLETALSIYEKGLGAQKDGGSRGQRGLTESICSVLASTASLDRNSAGGMDYEQFRASSEIQWRRFYRLLIELDKQRGEAVSLILDSDTDMTWVVCADAVSAIRECSPLERLYYNLSRPDEGSERTATLISTGINFVDTISDNILQVCNAALRPEIFEETPRTDYERIQYLFDTTAMWRSVSEEDCAQVIESLGQNYSGVTMELYNSLAALIAASAESGSRKTRQPLTDFGRKLIVKTVQETIELQWKVVFSQILLLVHMEFDWEQEEDMLSKRFDIGNVFRQLLESLRRLELLRWLSKTEITVPIGNKHERNGSFSGSPSATKRSGEETHTITALEGNVGHLLGFVDGKNELLASSITDIVNDLCASNSDIEVSPTLIQCSLIRRERADLALELNPFCRQTPFAIYIQGRVSLALKDFASAAIHFRKAAIGMSVKDVDVDRHSSGLLDDTEWNLLNKGPARYYCHTVALFEKAKAYSCVIEFAGLAIQYSHASPEATLVRSEMLSRQFNAATVLSRFDVAHASLLAMKDKAMQHSSLRKLVDKMCESYHNKELMSLPFPGLSDSIDEILSQRCRSTMDVLSGIPYHQILYSWRIKHNDYRGAATVLLDRIQKLQFAGEGDKFIGEDILDTPVTKQYLLLINALSCVDPKQAWIFSEELPPANSRDGNFQGKRKVVTLPDLRKQYQDELDRIAAIQNNQFGFEADDAMDIL</sequence>
<evidence type="ECO:0000259" key="5">
    <source>
        <dbReference type="Pfam" id="PF11715"/>
    </source>
</evidence>
<dbReference type="InterPro" id="IPR059141">
    <property type="entry name" value="Beta-prop_Nup120_160"/>
</dbReference>
<feature type="region of interest" description="Disordered" evidence="4">
    <location>
        <begin position="796"/>
        <end position="816"/>
    </location>
</feature>
<dbReference type="RefSeq" id="XP_045262148.1">
    <property type="nucleotide sequence ID" value="XM_045409624.1"/>
</dbReference>
<evidence type="ECO:0000259" key="6">
    <source>
        <dbReference type="Pfam" id="PF21486"/>
    </source>
</evidence>
<evidence type="ECO:0000259" key="7">
    <source>
        <dbReference type="Pfam" id="PF23300"/>
    </source>
</evidence>
<dbReference type="AlphaFoldDB" id="A0A8H4CFU6"/>
<feature type="domain" description="Nucleoporin Nup120 helical" evidence="6">
    <location>
        <begin position="639"/>
        <end position="771"/>
    </location>
</feature>
<gene>
    <name evidence="8" type="ORF">GCG54_00009684</name>
</gene>
<reference evidence="8" key="1">
    <citation type="journal article" date="2020" name="Phytopathology">
        <title>Genome sequence and comparative analysis of Colletotrichum gloeosporioides isolated from Liriodendron leaves.</title>
        <authorList>
            <person name="Fu F.F."/>
            <person name="Hao Z."/>
            <person name="Wang P."/>
            <person name="Lu Y."/>
            <person name="Xue L.J."/>
            <person name="Wei G."/>
            <person name="Tian Y."/>
            <person name="Baishi H."/>
            <person name="Xu H."/>
            <person name="Shi J."/>
            <person name="Cheng T."/>
            <person name="Wang G."/>
            <person name="Yi Y."/>
            <person name="Chen J."/>
        </authorList>
    </citation>
    <scope>NUCLEOTIDE SEQUENCE</scope>
    <source>
        <strain evidence="8">Lc1</strain>
    </source>
</reference>
<keyword evidence="3" id="KW-0539">Nucleus</keyword>
<evidence type="ECO:0000313" key="8">
    <source>
        <dbReference type="EMBL" id="KAF3802989.1"/>
    </source>
</evidence>
<comment type="caution">
    <text evidence="8">The sequence shown here is derived from an EMBL/GenBank/DDBJ whole genome shotgun (WGS) entry which is preliminary data.</text>
</comment>
<dbReference type="PANTHER" id="PTHR21286:SF0">
    <property type="entry name" value="NUCLEAR PORE COMPLEX PROTEIN NUP160"/>
    <property type="match status" value="1"/>
</dbReference>
<feature type="domain" description="Nucleoporin Nup120/160 beta-propeller" evidence="5">
    <location>
        <begin position="100"/>
        <end position="597"/>
    </location>
</feature>
<protein>
    <submittedName>
        <fullName evidence="8">Nucleoporin</fullName>
    </submittedName>
</protein>
<evidence type="ECO:0000256" key="1">
    <source>
        <dbReference type="ARBA" id="ARBA00004123"/>
    </source>
</evidence>
<organism evidence="8 9">
    <name type="scientific">Colletotrichum gloeosporioides</name>
    <name type="common">Anthracnose fungus</name>
    <name type="synonym">Glomerella cingulata</name>
    <dbReference type="NCBI Taxonomy" id="474922"/>
    <lineage>
        <taxon>Eukaryota</taxon>
        <taxon>Fungi</taxon>
        <taxon>Dikarya</taxon>
        <taxon>Ascomycota</taxon>
        <taxon>Pezizomycotina</taxon>
        <taxon>Sordariomycetes</taxon>
        <taxon>Hypocreomycetidae</taxon>
        <taxon>Glomerellales</taxon>
        <taxon>Glomerellaceae</taxon>
        <taxon>Colletotrichum</taxon>
        <taxon>Colletotrichum gloeosporioides species complex</taxon>
    </lineage>
</organism>
<feature type="compositionally biased region" description="Polar residues" evidence="4">
    <location>
        <begin position="801"/>
        <end position="811"/>
    </location>
</feature>
<feature type="domain" description="Nucleoporin nup120-like HEAT repeat" evidence="7">
    <location>
        <begin position="866"/>
        <end position="1034"/>
    </location>
</feature>
<accession>A0A8H4CFU6</accession>
<dbReference type="Gene3D" id="2.130.10.10">
    <property type="entry name" value="YVTN repeat-like/Quinoprotein amine dehydrogenase"/>
    <property type="match status" value="1"/>
</dbReference>
<feature type="region of interest" description="Disordered" evidence="4">
    <location>
        <begin position="1"/>
        <end position="22"/>
    </location>
</feature>
<reference evidence="8" key="2">
    <citation type="submission" date="2020-03" db="EMBL/GenBank/DDBJ databases">
        <authorList>
            <person name="Fu F.-F."/>
            <person name="Chen J."/>
        </authorList>
    </citation>
    <scope>NUCLEOTIDE SEQUENCE</scope>
    <source>
        <strain evidence="8">Lc1</strain>
    </source>
</reference>
<evidence type="ECO:0000256" key="4">
    <source>
        <dbReference type="SAM" id="MobiDB-lite"/>
    </source>
</evidence>
<name>A0A8H4CFU6_COLGL</name>
<dbReference type="InterPro" id="IPR021717">
    <property type="entry name" value="Nucleoporin_Nup160"/>
</dbReference>
<dbReference type="GO" id="GO:0017056">
    <property type="term" value="F:structural constituent of nuclear pore"/>
    <property type="evidence" value="ECO:0007669"/>
    <property type="project" value="TreeGrafter"/>
</dbReference>
<dbReference type="Pfam" id="PF21486">
    <property type="entry name" value="NUP120_helical"/>
    <property type="match status" value="1"/>
</dbReference>
<evidence type="ECO:0000256" key="2">
    <source>
        <dbReference type="ARBA" id="ARBA00022448"/>
    </source>
</evidence>
<comment type="subcellular location">
    <subcellularLocation>
        <location evidence="1">Nucleus</location>
    </subcellularLocation>
</comment>
<dbReference type="InterPro" id="IPR056548">
    <property type="entry name" value="HEAT_Nup120"/>
</dbReference>
<dbReference type="Pfam" id="PF11715">
    <property type="entry name" value="Beta-prop_Nup120_160"/>
    <property type="match status" value="1"/>
</dbReference>
<keyword evidence="2" id="KW-0813">Transport</keyword>
<dbReference type="EMBL" id="WVTB01000057">
    <property type="protein sequence ID" value="KAF3802989.1"/>
    <property type="molecule type" value="Genomic_DNA"/>
</dbReference>
<dbReference type="GeneID" id="69016817"/>
<dbReference type="InterPro" id="IPR036322">
    <property type="entry name" value="WD40_repeat_dom_sf"/>
</dbReference>
<dbReference type="PANTHER" id="PTHR21286">
    <property type="entry name" value="NUCLEAR PORE COMPLEX PROTEIN NUP160"/>
    <property type="match status" value="1"/>
</dbReference>
<dbReference type="InterPro" id="IPR048884">
    <property type="entry name" value="Nup120_helical"/>
</dbReference>
<proteinExistence type="predicted"/>
<dbReference type="SUPFAM" id="SSF50978">
    <property type="entry name" value="WD40 repeat-like"/>
    <property type="match status" value="1"/>
</dbReference>
<evidence type="ECO:0000313" key="9">
    <source>
        <dbReference type="Proteomes" id="UP000613401"/>
    </source>
</evidence>
<evidence type="ECO:0000256" key="3">
    <source>
        <dbReference type="ARBA" id="ARBA00023242"/>
    </source>
</evidence>
<dbReference type="Pfam" id="PF23300">
    <property type="entry name" value="HEAT_Nup120"/>
    <property type="match status" value="1"/>
</dbReference>
<dbReference type="Proteomes" id="UP000613401">
    <property type="component" value="Unassembled WGS sequence"/>
</dbReference>
<keyword evidence="9" id="KW-1185">Reference proteome</keyword>
<dbReference type="InterPro" id="IPR015943">
    <property type="entry name" value="WD40/YVTN_repeat-like_dom_sf"/>
</dbReference>